<keyword evidence="2" id="KW-1185">Reference proteome</keyword>
<reference evidence="1" key="1">
    <citation type="submission" date="2020-08" db="EMBL/GenBank/DDBJ databases">
        <title>Multicomponent nature underlies the extraordinary mechanical properties of spider dragline silk.</title>
        <authorList>
            <person name="Kono N."/>
            <person name="Nakamura H."/>
            <person name="Mori M."/>
            <person name="Yoshida Y."/>
            <person name="Ohtoshi R."/>
            <person name="Malay A.D."/>
            <person name="Moran D.A.P."/>
            <person name="Tomita M."/>
            <person name="Numata K."/>
            <person name="Arakawa K."/>
        </authorList>
    </citation>
    <scope>NUCLEOTIDE SEQUENCE</scope>
</reference>
<accession>A0A8X6N9Y9</accession>
<evidence type="ECO:0000313" key="1">
    <source>
        <dbReference type="EMBL" id="GFT01848.1"/>
    </source>
</evidence>
<dbReference type="AlphaFoldDB" id="A0A8X6N9Y9"/>
<sequence>MSYRVSKEMGFWPDLMLVCLIMIFKRGFAGGYITGSEDGHGVACIRYFKQTLAAPLERPLKNLGPLTTPRPHSSKDTPMAILTVPFIL</sequence>
<dbReference type="Proteomes" id="UP000887013">
    <property type="component" value="Unassembled WGS sequence"/>
</dbReference>
<comment type="caution">
    <text evidence="1">The sequence shown here is derived from an EMBL/GenBank/DDBJ whole genome shotgun (WGS) entry which is preliminary data.</text>
</comment>
<organism evidence="1 2">
    <name type="scientific">Nephila pilipes</name>
    <name type="common">Giant wood spider</name>
    <name type="synonym">Nephila maculata</name>
    <dbReference type="NCBI Taxonomy" id="299642"/>
    <lineage>
        <taxon>Eukaryota</taxon>
        <taxon>Metazoa</taxon>
        <taxon>Ecdysozoa</taxon>
        <taxon>Arthropoda</taxon>
        <taxon>Chelicerata</taxon>
        <taxon>Arachnida</taxon>
        <taxon>Araneae</taxon>
        <taxon>Araneomorphae</taxon>
        <taxon>Entelegynae</taxon>
        <taxon>Araneoidea</taxon>
        <taxon>Nephilidae</taxon>
        <taxon>Nephila</taxon>
    </lineage>
</organism>
<protein>
    <submittedName>
        <fullName evidence="1">Uncharacterized protein</fullName>
    </submittedName>
</protein>
<evidence type="ECO:0000313" key="2">
    <source>
        <dbReference type="Proteomes" id="UP000887013"/>
    </source>
</evidence>
<dbReference type="EMBL" id="BMAW01007012">
    <property type="protein sequence ID" value="GFT01848.1"/>
    <property type="molecule type" value="Genomic_DNA"/>
</dbReference>
<proteinExistence type="predicted"/>
<gene>
    <name evidence="1" type="ORF">NPIL_624901</name>
</gene>
<name>A0A8X6N9Y9_NEPPI</name>